<protein>
    <submittedName>
        <fullName evidence="2">Uncharacterized protein</fullName>
    </submittedName>
</protein>
<evidence type="ECO:0000313" key="2">
    <source>
        <dbReference type="EMBL" id="KAF2643455.1"/>
    </source>
</evidence>
<keyword evidence="1" id="KW-0472">Membrane</keyword>
<keyword evidence="3" id="KW-1185">Reference proteome</keyword>
<keyword evidence="1" id="KW-0812">Transmembrane</keyword>
<gene>
    <name evidence="2" type="ORF">P280DRAFT_253528</name>
</gene>
<evidence type="ECO:0000256" key="1">
    <source>
        <dbReference type="SAM" id="Phobius"/>
    </source>
</evidence>
<sequence>MPTSPVSFSILTLSVTVATLTTVAFFQLLYKSYLHEYSRAFHHQLPRLFRLSGSLSSTFSTGTLLRALPTQLFVNLHLFCQQYSFSCFNPISIGVSWRRPLHLYILCA</sequence>
<accession>A0A6A6S728</accession>
<dbReference type="AlphaFoldDB" id="A0A6A6S728"/>
<name>A0A6A6S728_9PLEO</name>
<dbReference type="Proteomes" id="UP000799753">
    <property type="component" value="Unassembled WGS sequence"/>
</dbReference>
<organism evidence="2 3">
    <name type="scientific">Massarina eburnea CBS 473.64</name>
    <dbReference type="NCBI Taxonomy" id="1395130"/>
    <lineage>
        <taxon>Eukaryota</taxon>
        <taxon>Fungi</taxon>
        <taxon>Dikarya</taxon>
        <taxon>Ascomycota</taxon>
        <taxon>Pezizomycotina</taxon>
        <taxon>Dothideomycetes</taxon>
        <taxon>Pleosporomycetidae</taxon>
        <taxon>Pleosporales</taxon>
        <taxon>Massarineae</taxon>
        <taxon>Massarinaceae</taxon>
        <taxon>Massarina</taxon>
    </lineage>
</organism>
<proteinExistence type="predicted"/>
<dbReference type="EMBL" id="MU006780">
    <property type="protein sequence ID" value="KAF2643455.1"/>
    <property type="molecule type" value="Genomic_DNA"/>
</dbReference>
<evidence type="ECO:0000313" key="3">
    <source>
        <dbReference type="Proteomes" id="UP000799753"/>
    </source>
</evidence>
<keyword evidence="1" id="KW-1133">Transmembrane helix</keyword>
<reference evidence="2" key="1">
    <citation type="journal article" date="2020" name="Stud. Mycol.">
        <title>101 Dothideomycetes genomes: a test case for predicting lifestyles and emergence of pathogens.</title>
        <authorList>
            <person name="Haridas S."/>
            <person name="Albert R."/>
            <person name="Binder M."/>
            <person name="Bloem J."/>
            <person name="Labutti K."/>
            <person name="Salamov A."/>
            <person name="Andreopoulos B."/>
            <person name="Baker S."/>
            <person name="Barry K."/>
            <person name="Bills G."/>
            <person name="Bluhm B."/>
            <person name="Cannon C."/>
            <person name="Castanera R."/>
            <person name="Culley D."/>
            <person name="Daum C."/>
            <person name="Ezra D."/>
            <person name="Gonzalez J."/>
            <person name="Henrissat B."/>
            <person name="Kuo A."/>
            <person name="Liang C."/>
            <person name="Lipzen A."/>
            <person name="Lutzoni F."/>
            <person name="Magnuson J."/>
            <person name="Mondo S."/>
            <person name="Nolan M."/>
            <person name="Ohm R."/>
            <person name="Pangilinan J."/>
            <person name="Park H.-J."/>
            <person name="Ramirez L."/>
            <person name="Alfaro M."/>
            <person name="Sun H."/>
            <person name="Tritt A."/>
            <person name="Yoshinaga Y."/>
            <person name="Zwiers L.-H."/>
            <person name="Turgeon B."/>
            <person name="Goodwin S."/>
            <person name="Spatafora J."/>
            <person name="Crous P."/>
            <person name="Grigoriev I."/>
        </authorList>
    </citation>
    <scope>NUCLEOTIDE SEQUENCE</scope>
    <source>
        <strain evidence="2">CBS 473.64</strain>
    </source>
</reference>
<feature type="transmembrane region" description="Helical" evidence="1">
    <location>
        <begin position="6"/>
        <end position="30"/>
    </location>
</feature>